<proteinExistence type="predicted"/>
<comment type="caution">
    <text evidence="1">The sequence shown here is derived from an EMBL/GenBank/DDBJ whole genome shotgun (WGS) entry which is preliminary data.</text>
</comment>
<dbReference type="AlphaFoldDB" id="A0A4R6SXG8"/>
<sequence>MIQKFFHASFDAIDSLTAPQTLKLETDHYLLNGYDILIGKAETGFSAKINFMPFKGYSSSQMHTIEFTEPIKLLNKDKNLFLPEKSIYLNQFFRDFNSDDPTIEIKGNISQISTCAQNTDFDNTYLRLIIPVDSDEKLRNVRGWEFKTDLKSKNRNLIKVNIGNAEYHFFEFHTDSAAYLVVDTTEPSNESEFKKISHAILLAQGFLYGNLYLSEGYILSSQSADFADIKNVSFSTYRESIMTGYRIHTTNAYSVHNMTGKTEEEISAKQEEVQEWINDIIEIEESIFSALSELFYNSEPISRAAIVTLQGNLLSLEIKGSAYSLALEAITKVIMDEHKEDRPKPVSAPIFKKLKEKIYSVLDEILPERPENAITRKILNDRLNNWNSPTNADKLKKSFHFVDYELNEYEINALKARDKFQHGELPVSDNADDVVFKEVYFMCLIMHRLIYVLILKRIGYSGYIINYPQMHSYITKRDLKEKSFYKL</sequence>
<accession>A0A4R6SXG8</accession>
<keyword evidence="2" id="KW-1185">Reference proteome</keyword>
<organism evidence="1 2">
    <name type="scientific">Pedobacter metabolipauper</name>
    <dbReference type="NCBI Taxonomy" id="425513"/>
    <lineage>
        <taxon>Bacteria</taxon>
        <taxon>Pseudomonadati</taxon>
        <taxon>Bacteroidota</taxon>
        <taxon>Sphingobacteriia</taxon>
        <taxon>Sphingobacteriales</taxon>
        <taxon>Sphingobacteriaceae</taxon>
        <taxon>Pedobacter</taxon>
    </lineage>
</organism>
<reference evidence="1 2" key="1">
    <citation type="submission" date="2019-03" db="EMBL/GenBank/DDBJ databases">
        <title>Genomic Encyclopedia of Archaeal and Bacterial Type Strains, Phase II (KMG-II): from individual species to whole genera.</title>
        <authorList>
            <person name="Goeker M."/>
        </authorList>
    </citation>
    <scope>NUCLEOTIDE SEQUENCE [LARGE SCALE GENOMIC DNA]</scope>
    <source>
        <strain evidence="1 2">DSM 19035</strain>
    </source>
</reference>
<gene>
    <name evidence="1" type="ORF">ATK78_3392</name>
</gene>
<evidence type="ECO:0000313" key="1">
    <source>
        <dbReference type="EMBL" id="TDQ08872.1"/>
    </source>
</evidence>
<dbReference type="Proteomes" id="UP000295620">
    <property type="component" value="Unassembled WGS sequence"/>
</dbReference>
<protein>
    <recommendedName>
        <fullName evidence="3">ApeA N-terminal domain-containing protein</fullName>
    </recommendedName>
</protein>
<dbReference type="RefSeq" id="WP_133577211.1">
    <property type="nucleotide sequence ID" value="NZ_SNYC01000005.1"/>
</dbReference>
<name>A0A4R6SXG8_9SPHI</name>
<dbReference type="OrthoDB" id="662887at2"/>
<evidence type="ECO:0000313" key="2">
    <source>
        <dbReference type="Proteomes" id="UP000295620"/>
    </source>
</evidence>
<evidence type="ECO:0008006" key="3">
    <source>
        <dbReference type="Google" id="ProtNLM"/>
    </source>
</evidence>
<dbReference type="EMBL" id="SNYC01000005">
    <property type="protein sequence ID" value="TDQ08872.1"/>
    <property type="molecule type" value="Genomic_DNA"/>
</dbReference>